<protein>
    <submittedName>
        <fullName evidence="1">DUF3375 domain-containing protein</fullName>
    </submittedName>
</protein>
<evidence type="ECO:0000313" key="2">
    <source>
        <dbReference type="Proteomes" id="UP000252187"/>
    </source>
</evidence>
<dbReference type="InterPro" id="IPR021804">
    <property type="entry name" value="DUF3375"/>
</dbReference>
<dbReference type="EMBL" id="QNTT01000003">
    <property type="protein sequence ID" value="RBA40096.1"/>
    <property type="molecule type" value="Genomic_DNA"/>
</dbReference>
<dbReference type="Pfam" id="PF11855">
    <property type="entry name" value="DUF3375"/>
    <property type="match status" value="1"/>
</dbReference>
<accession>A0A365PDD6</accession>
<comment type="caution">
    <text evidence="1">The sequence shown here is derived from an EMBL/GenBank/DDBJ whole genome shotgun (WGS) entry which is preliminary data.</text>
</comment>
<dbReference type="AlphaFoldDB" id="A0A365PDD6"/>
<organism evidence="1 2">
    <name type="scientific">Dietzia maris</name>
    <dbReference type="NCBI Taxonomy" id="37915"/>
    <lineage>
        <taxon>Bacteria</taxon>
        <taxon>Bacillati</taxon>
        <taxon>Actinomycetota</taxon>
        <taxon>Actinomycetes</taxon>
        <taxon>Mycobacteriales</taxon>
        <taxon>Dietziaceae</taxon>
        <taxon>Dietzia</taxon>
    </lineage>
</organism>
<gene>
    <name evidence="1" type="ORF">DQ226_02140</name>
</gene>
<reference evidence="1 2" key="1">
    <citation type="submission" date="2018-06" db="EMBL/GenBank/DDBJ databases">
        <title>Whole genome sequencing of four bacterial strains from South Shetland trench revealing bio-synthetic gene clusters.</title>
        <authorList>
            <person name="Abdel-Mageed W.M."/>
            <person name="Lehri B."/>
            <person name="Jarmusch S.A."/>
            <person name="Miranda K."/>
            <person name="Goodfellow M."/>
            <person name="Jaspars M."/>
            <person name="Karlyshev A.V."/>
        </authorList>
    </citation>
    <scope>NUCLEOTIDE SEQUENCE [LARGE SCALE GENOMIC DNA]</scope>
    <source>
        <strain evidence="1 2">SST1</strain>
    </source>
</reference>
<dbReference type="Proteomes" id="UP000252187">
    <property type="component" value="Unassembled WGS sequence"/>
</dbReference>
<sequence>MSALARYLAFSRLGAESPALALLRSQLWPLIVAVLSEVFEGSSRRVPSSEFYEFLDRTLTAVRDVGTEAPGTAQSYVRTWVDAGWMLRRPGTAATGETLEPTQAALVVMDFLGGLQTPRRGLTVSRVETLTRQLEDLARETDPSVQGRLAALHRERDRIDAAIARVEEGEVDLAGPERVAEKVSEILRGADDIPADFARVRAEFDSLNQDLRRRLLDQDGARGDVLDAVFGGVDLIGDSEAGRSFSSFYSVLLDPERSASVDTWIDDILSRQQGTDLPAPARRGLRGLFDEMETAGAEVNGVLTSLSRSLRHFVTTDAYVEHRRMLALIRSARASAAEASTARAVRPNTRMSVPLRRIGMSVRSVGALRLRNPGEERVATEVTHHDEGSADLGALTALVRASEIDETELRAHVRDVVTRRGPSSIATILSEHPATQGVASIVGLVNLAMARRSTAPPGEAAATETVRWTSGSDAVRSARIPTLVFTADHVLEDDL</sequence>
<proteinExistence type="predicted"/>
<name>A0A365PDD6_9ACTN</name>
<evidence type="ECO:0000313" key="1">
    <source>
        <dbReference type="EMBL" id="RBA40096.1"/>
    </source>
</evidence>